<feature type="region of interest" description="Disordered" evidence="1">
    <location>
        <begin position="1"/>
        <end position="21"/>
    </location>
</feature>
<evidence type="ECO:0000313" key="4">
    <source>
        <dbReference type="Proteomes" id="UP001424741"/>
    </source>
</evidence>
<reference evidence="3 4" key="1">
    <citation type="submission" date="2024-02" db="EMBL/GenBank/DDBJ databases">
        <title>Rubritalea halochordaticola NBRC 107102.</title>
        <authorList>
            <person name="Ichikawa N."/>
            <person name="Katano-Makiyama Y."/>
            <person name="Hidaka K."/>
        </authorList>
    </citation>
    <scope>NUCLEOTIDE SEQUENCE [LARGE SCALE GENOMIC DNA]</scope>
    <source>
        <strain evidence="3 4">NBRC 107102</strain>
    </source>
</reference>
<gene>
    <name evidence="3" type="ORF">Rhal01_00547</name>
</gene>
<keyword evidence="2" id="KW-0472">Membrane</keyword>
<dbReference type="EMBL" id="BAABRL010000002">
    <property type="protein sequence ID" value="GAA5494386.1"/>
    <property type="molecule type" value="Genomic_DNA"/>
</dbReference>
<feature type="transmembrane region" description="Helical" evidence="2">
    <location>
        <begin position="123"/>
        <end position="141"/>
    </location>
</feature>
<evidence type="ECO:0008006" key="5">
    <source>
        <dbReference type="Google" id="ProtNLM"/>
    </source>
</evidence>
<dbReference type="RefSeq" id="WP_346187368.1">
    <property type="nucleotide sequence ID" value="NZ_BAABRL010000002.1"/>
</dbReference>
<keyword evidence="2" id="KW-0812">Transmembrane</keyword>
<feature type="transmembrane region" description="Helical" evidence="2">
    <location>
        <begin position="172"/>
        <end position="191"/>
    </location>
</feature>
<comment type="caution">
    <text evidence="3">The sequence shown here is derived from an EMBL/GenBank/DDBJ whole genome shotgun (WGS) entry which is preliminary data.</text>
</comment>
<keyword evidence="2" id="KW-1133">Transmembrane helix</keyword>
<feature type="transmembrane region" description="Helical" evidence="2">
    <location>
        <begin position="38"/>
        <end position="58"/>
    </location>
</feature>
<evidence type="ECO:0000256" key="1">
    <source>
        <dbReference type="SAM" id="MobiDB-lite"/>
    </source>
</evidence>
<dbReference type="Proteomes" id="UP001424741">
    <property type="component" value="Unassembled WGS sequence"/>
</dbReference>
<accession>A0ABP9UV90</accession>
<feature type="transmembrane region" description="Helical" evidence="2">
    <location>
        <begin position="89"/>
        <end position="111"/>
    </location>
</feature>
<keyword evidence="4" id="KW-1185">Reference proteome</keyword>
<evidence type="ECO:0000256" key="2">
    <source>
        <dbReference type="SAM" id="Phobius"/>
    </source>
</evidence>
<evidence type="ECO:0000313" key="3">
    <source>
        <dbReference type="EMBL" id="GAA5494386.1"/>
    </source>
</evidence>
<name>A0ABP9UV90_9BACT</name>
<proteinExistence type="predicted"/>
<sequence length="201" mass="21940">MNSNGMTPYQAPEAAGSSDLTANEVPSEQPKVFGIIHIVYSVLGGLKALAFLGVYFAMGALMGQMKEGLKEEGIDFEVFKQIWDIMGRWMLIEGVVCLVLGIILFIAGIGLLKRKMWGRNLSIVWAASRIVLLIASLVVMLPHQNELQELSQQMNGQEVSGMGGMQQSMGNLPSIIMVLAYPVVTLIFMFGSTMKNALRKG</sequence>
<protein>
    <recommendedName>
        <fullName evidence="5">DUF2269 family protein</fullName>
    </recommendedName>
</protein>
<organism evidence="3 4">
    <name type="scientific">Rubritalea halochordaticola</name>
    <dbReference type="NCBI Taxonomy" id="714537"/>
    <lineage>
        <taxon>Bacteria</taxon>
        <taxon>Pseudomonadati</taxon>
        <taxon>Verrucomicrobiota</taxon>
        <taxon>Verrucomicrobiia</taxon>
        <taxon>Verrucomicrobiales</taxon>
        <taxon>Rubritaleaceae</taxon>
        <taxon>Rubritalea</taxon>
    </lineage>
</organism>